<dbReference type="Proteomes" id="UP000629287">
    <property type="component" value="Unassembled WGS sequence"/>
</dbReference>
<reference evidence="2 3" key="1">
    <citation type="submission" date="2020-10" db="EMBL/GenBank/DDBJ databases">
        <title>Sequencing the genomes of 1000 actinobacteria strains.</title>
        <authorList>
            <person name="Klenk H.-P."/>
        </authorList>
    </citation>
    <scope>NUCLEOTIDE SEQUENCE [LARGE SCALE GENOMIC DNA]</scope>
    <source>
        <strain evidence="2 3">DSM 41803</strain>
    </source>
</reference>
<gene>
    <name evidence="2" type="ORF">H4687_000113</name>
</gene>
<protein>
    <submittedName>
        <fullName evidence="2">Uncharacterized protein</fullName>
    </submittedName>
</protein>
<evidence type="ECO:0000313" key="3">
    <source>
        <dbReference type="Proteomes" id="UP000629287"/>
    </source>
</evidence>
<organism evidence="2 3">
    <name type="scientific">Streptomyces stelliscabiei</name>
    <dbReference type="NCBI Taxonomy" id="146820"/>
    <lineage>
        <taxon>Bacteria</taxon>
        <taxon>Bacillati</taxon>
        <taxon>Actinomycetota</taxon>
        <taxon>Actinomycetes</taxon>
        <taxon>Kitasatosporales</taxon>
        <taxon>Streptomycetaceae</taxon>
        <taxon>Streptomyces</taxon>
    </lineage>
</organism>
<sequence>MRRRQGRFPADGAKVTRWPSTGGSKQDGQILAL</sequence>
<proteinExistence type="predicted"/>
<feature type="region of interest" description="Disordered" evidence="1">
    <location>
        <begin position="1"/>
        <end position="33"/>
    </location>
</feature>
<feature type="compositionally biased region" description="Polar residues" evidence="1">
    <location>
        <begin position="18"/>
        <end position="27"/>
    </location>
</feature>
<dbReference type="EMBL" id="JADBGF010000001">
    <property type="protein sequence ID" value="MBE1593984.1"/>
    <property type="molecule type" value="Genomic_DNA"/>
</dbReference>
<comment type="caution">
    <text evidence="2">The sequence shown here is derived from an EMBL/GenBank/DDBJ whole genome shotgun (WGS) entry which is preliminary data.</text>
</comment>
<evidence type="ECO:0000313" key="2">
    <source>
        <dbReference type="EMBL" id="MBE1593984.1"/>
    </source>
</evidence>
<name>A0A8I0P0F2_9ACTN</name>
<evidence type="ECO:0000256" key="1">
    <source>
        <dbReference type="SAM" id="MobiDB-lite"/>
    </source>
</evidence>
<dbReference type="AlphaFoldDB" id="A0A8I0P0F2"/>
<accession>A0A8I0P0F2</accession>
<keyword evidence="3" id="KW-1185">Reference proteome</keyword>